<feature type="transmembrane region" description="Helical" evidence="1">
    <location>
        <begin position="56"/>
        <end position="78"/>
    </location>
</feature>
<keyword evidence="1" id="KW-1133">Transmembrane helix</keyword>
<dbReference type="Proteomes" id="UP000593802">
    <property type="component" value="Chromosome"/>
</dbReference>
<keyword evidence="1" id="KW-0812">Transmembrane</keyword>
<keyword evidence="1" id="KW-0472">Membrane</keyword>
<evidence type="ECO:0000313" key="2">
    <source>
        <dbReference type="EMBL" id="BCJ85893.1"/>
    </source>
</evidence>
<sequence length="93" mass="10919">MPDKPNKYQKNEEFVKQNFWPQLKKTAAKIPFVEDAVAMYFCAVDPRTPLWAKMTAFGALAYFISPIVKIKGFGFFLVDRIRKARYYKFVDIN</sequence>
<dbReference type="KEGG" id="eff:skT53_08780"/>
<evidence type="ECO:0000256" key="1">
    <source>
        <dbReference type="SAM" id="Phobius"/>
    </source>
</evidence>
<evidence type="ECO:0000313" key="3">
    <source>
        <dbReference type="Proteomes" id="UP000593802"/>
    </source>
</evidence>
<protein>
    <submittedName>
        <fullName evidence="2">Uncharacterized protein</fullName>
    </submittedName>
</protein>
<reference evidence="2 3" key="1">
    <citation type="submission" date="2020-08" db="EMBL/GenBank/DDBJ databases">
        <title>Complete Genome Sequence of Effusibacillus dendaii Strain skT53, Isolated from Farmland soil.</title>
        <authorList>
            <person name="Konishi T."/>
            <person name="Kawasaki H."/>
        </authorList>
    </citation>
    <scope>NUCLEOTIDE SEQUENCE [LARGE SCALE GENOMIC DNA]</scope>
    <source>
        <strain evidence="3">skT53</strain>
    </source>
</reference>
<name>A0A7I8D6W3_9BACL</name>
<dbReference type="EMBL" id="AP023366">
    <property type="protein sequence ID" value="BCJ85893.1"/>
    <property type="molecule type" value="Genomic_DNA"/>
</dbReference>
<keyword evidence="3" id="KW-1185">Reference proteome</keyword>
<gene>
    <name evidence="2" type="ORF">skT53_08780</name>
</gene>
<dbReference type="AlphaFoldDB" id="A0A7I8D6W3"/>
<accession>A0A7I8D6W3</accession>
<dbReference type="RefSeq" id="WP_226375333.1">
    <property type="nucleotide sequence ID" value="NZ_AP023366.1"/>
</dbReference>
<organism evidence="2 3">
    <name type="scientific">Effusibacillus dendaii</name>
    <dbReference type="NCBI Taxonomy" id="2743772"/>
    <lineage>
        <taxon>Bacteria</taxon>
        <taxon>Bacillati</taxon>
        <taxon>Bacillota</taxon>
        <taxon>Bacilli</taxon>
        <taxon>Bacillales</taxon>
        <taxon>Alicyclobacillaceae</taxon>
        <taxon>Effusibacillus</taxon>
    </lineage>
</organism>
<proteinExistence type="predicted"/>